<dbReference type="EMBL" id="NVSR01000124">
    <property type="protein sequence ID" value="PCI24316.1"/>
    <property type="molecule type" value="Genomic_DNA"/>
</dbReference>
<name>A0A2A4SSC6_9DELT</name>
<dbReference type="Proteomes" id="UP000218113">
    <property type="component" value="Unassembled WGS sequence"/>
</dbReference>
<comment type="caution">
    <text evidence="1">The sequence shown here is derived from an EMBL/GenBank/DDBJ whole genome shotgun (WGS) entry which is preliminary data.</text>
</comment>
<protein>
    <submittedName>
        <fullName evidence="1">Uncharacterized protein</fullName>
    </submittedName>
</protein>
<reference evidence="2" key="1">
    <citation type="submission" date="2017-08" db="EMBL/GenBank/DDBJ databases">
        <title>A dynamic microbial community with high functional redundancy inhabits the cold, oxic subseafloor aquifer.</title>
        <authorList>
            <person name="Tully B.J."/>
            <person name="Wheat C.G."/>
            <person name="Glazer B.T."/>
            <person name="Huber J.A."/>
        </authorList>
    </citation>
    <scope>NUCLEOTIDE SEQUENCE [LARGE SCALE GENOMIC DNA]</scope>
</reference>
<sequence>LPGVANLLSSFEKRLVSQTNNFEAHHSYVIIQILRNTSNKQLASILDALLRKSPLPLETLVTLQELLFAYGKGESLHLYLKDALKKDPENPRLLLAYAGSFPNCSPILQYGGELESNPFTLSSSQQNGLCMKTFRKGLDLAKRLQDSKSLNYYKLQKEMLSLQEQALDYSEDQVFFTDEEDFDDFIDMHDNDLLTNYAQLGPKEKKEMREIRKLIDKDPRLLVPFAKQLGLPVPLLKMLLELFS</sequence>
<evidence type="ECO:0000313" key="2">
    <source>
        <dbReference type="Proteomes" id="UP000218113"/>
    </source>
</evidence>
<accession>A0A2A4SSC6</accession>
<feature type="non-terminal residue" evidence="1">
    <location>
        <position position="1"/>
    </location>
</feature>
<proteinExistence type="predicted"/>
<organism evidence="1 2">
    <name type="scientific">SAR324 cluster bacterium</name>
    <dbReference type="NCBI Taxonomy" id="2024889"/>
    <lineage>
        <taxon>Bacteria</taxon>
        <taxon>Deltaproteobacteria</taxon>
        <taxon>SAR324 cluster</taxon>
    </lineage>
</organism>
<evidence type="ECO:0000313" key="1">
    <source>
        <dbReference type="EMBL" id="PCI24316.1"/>
    </source>
</evidence>
<dbReference type="AlphaFoldDB" id="A0A2A4SSC6"/>
<gene>
    <name evidence="1" type="ORF">COB67_11660</name>
</gene>